<dbReference type="AlphaFoldDB" id="E9GN56"/>
<evidence type="ECO:0008006" key="4">
    <source>
        <dbReference type="Google" id="ProtNLM"/>
    </source>
</evidence>
<sequence>VFKRKALEFQEHFLQLFSDLVVEINLSAPRRGAFEIMVTNSRETVLWSGLKLGPPRRLKFPDPISLVEALKVALA</sequence>
<evidence type="ECO:0000313" key="2">
    <source>
        <dbReference type="EMBL" id="EFX79093.1"/>
    </source>
</evidence>
<dbReference type="OrthoDB" id="1933874at2759"/>
<feature type="non-terminal residue" evidence="2">
    <location>
        <position position="75"/>
    </location>
</feature>
<dbReference type="STRING" id="6669.E9GN56"/>
<dbReference type="InterPro" id="IPR036249">
    <property type="entry name" value="Thioredoxin-like_sf"/>
</dbReference>
<gene>
    <name evidence="2" type="ORF">DAPPUDRAFT_52874</name>
</gene>
<keyword evidence="1" id="KW-0676">Redox-active center</keyword>
<dbReference type="InterPro" id="IPR011893">
    <property type="entry name" value="Selenoprotein_Rdx-typ"/>
</dbReference>
<dbReference type="eggNOG" id="ENOG502S3QJ">
    <property type="taxonomic scope" value="Eukaryota"/>
</dbReference>
<name>E9GN56_DAPPU</name>
<dbReference type="KEGG" id="dpx:DAPPUDRAFT_52874"/>
<protein>
    <recommendedName>
        <fullName evidence="4">Selenoprotein W</fullName>
    </recommendedName>
</protein>
<dbReference type="HOGENOM" id="CLU_2644313_0_0_1"/>
<dbReference type="Pfam" id="PF10262">
    <property type="entry name" value="Rdx"/>
    <property type="match status" value="1"/>
</dbReference>
<dbReference type="SUPFAM" id="SSF52833">
    <property type="entry name" value="Thioredoxin-like"/>
    <property type="match status" value="1"/>
</dbReference>
<dbReference type="OMA" id="RGAFEIM"/>
<accession>E9GN56</accession>
<reference evidence="2 3" key="1">
    <citation type="journal article" date="2011" name="Science">
        <title>The ecoresponsive genome of Daphnia pulex.</title>
        <authorList>
            <person name="Colbourne J.K."/>
            <person name="Pfrender M.E."/>
            <person name="Gilbert D."/>
            <person name="Thomas W.K."/>
            <person name="Tucker A."/>
            <person name="Oakley T.H."/>
            <person name="Tokishita S."/>
            <person name="Aerts A."/>
            <person name="Arnold G.J."/>
            <person name="Basu M.K."/>
            <person name="Bauer D.J."/>
            <person name="Caceres C.E."/>
            <person name="Carmel L."/>
            <person name="Casola C."/>
            <person name="Choi J.H."/>
            <person name="Detter J.C."/>
            <person name="Dong Q."/>
            <person name="Dusheyko S."/>
            <person name="Eads B.D."/>
            <person name="Frohlich T."/>
            <person name="Geiler-Samerotte K.A."/>
            <person name="Gerlach D."/>
            <person name="Hatcher P."/>
            <person name="Jogdeo S."/>
            <person name="Krijgsveld J."/>
            <person name="Kriventseva E.V."/>
            <person name="Kultz D."/>
            <person name="Laforsch C."/>
            <person name="Lindquist E."/>
            <person name="Lopez J."/>
            <person name="Manak J.R."/>
            <person name="Muller J."/>
            <person name="Pangilinan J."/>
            <person name="Patwardhan R.P."/>
            <person name="Pitluck S."/>
            <person name="Pritham E.J."/>
            <person name="Rechtsteiner A."/>
            <person name="Rho M."/>
            <person name="Rogozin I.B."/>
            <person name="Sakarya O."/>
            <person name="Salamov A."/>
            <person name="Schaack S."/>
            <person name="Shapiro H."/>
            <person name="Shiga Y."/>
            <person name="Skalitzky C."/>
            <person name="Smith Z."/>
            <person name="Souvorov A."/>
            <person name="Sung W."/>
            <person name="Tang Z."/>
            <person name="Tsuchiya D."/>
            <person name="Tu H."/>
            <person name="Vos H."/>
            <person name="Wang M."/>
            <person name="Wolf Y.I."/>
            <person name="Yamagata H."/>
            <person name="Yamada T."/>
            <person name="Ye Y."/>
            <person name="Shaw J.R."/>
            <person name="Andrews J."/>
            <person name="Crease T.J."/>
            <person name="Tang H."/>
            <person name="Lucas S.M."/>
            <person name="Robertson H.M."/>
            <person name="Bork P."/>
            <person name="Koonin E.V."/>
            <person name="Zdobnov E.M."/>
            <person name="Grigoriev I.V."/>
            <person name="Lynch M."/>
            <person name="Boore J.L."/>
        </authorList>
    </citation>
    <scope>NUCLEOTIDE SEQUENCE [LARGE SCALE GENOMIC DNA]</scope>
</reference>
<evidence type="ECO:0000256" key="1">
    <source>
        <dbReference type="ARBA" id="ARBA00023284"/>
    </source>
</evidence>
<dbReference type="Gene3D" id="3.40.30.10">
    <property type="entry name" value="Glutaredoxin"/>
    <property type="match status" value="1"/>
</dbReference>
<evidence type="ECO:0000313" key="3">
    <source>
        <dbReference type="Proteomes" id="UP000000305"/>
    </source>
</evidence>
<dbReference type="EMBL" id="GL732554">
    <property type="protein sequence ID" value="EFX79093.1"/>
    <property type="molecule type" value="Genomic_DNA"/>
</dbReference>
<organism evidence="2 3">
    <name type="scientific">Daphnia pulex</name>
    <name type="common">Water flea</name>
    <dbReference type="NCBI Taxonomy" id="6669"/>
    <lineage>
        <taxon>Eukaryota</taxon>
        <taxon>Metazoa</taxon>
        <taxon>Ecdysozoa</taxon>
        <taxon>Arthropoda</taxon>
        <taxon>Crustacea</taxon>
        <taxon>Branchiopoda</taxon>
        <taxon>Diplostraca</taxon>
        <taxon>Cladocera</taxon>
        <taxon>Anomopoda</taxon>
        <taxon>Daphniidae</taxon>
        <taxon>Daphnia</taxon>
    </lineage>
</organism>
<keyword evidence="3" id="KW-1185">Reference proteome</keyword>
<dbReference type="PhylomeDB" id="E9GN56"/>
<dbReference type="InParanoid" id="E9GN56"/>
<dbReference type="Proteomes" id="UP000000305">
    <property type="component" value="Unassembled WGS sequence"/>
</dbReference>
<proteinExistence type="predicted"/>
<dbReference type="NCBIfam" id="TIGR02174">
    <property type="entry name" value="CXXU_selWTH"/>
    <property type="match status" value="1"/>
</dbReference>